<comment type="subcellular location">
    <subcellularLocation>
        <location evidence="1">Vacuole membrane</location>
        <topology evidence="1">Multi-pass membrane protein</topology>
    </subcellularLocation>
</comment>
<dbReference type="PANTHER" id="PTHR46140:SF1">
    <property type="entry name" value="VACUOLAR TRANSPORTER CHAPERONE COMPLEX SUBUNIT 4-RELATED"/>
    <property type="match status" value="1"/>
</dbReference>
<keyword evidence="2" id="KW-0926">Vacuole</keyword>
<keyword evidence="4 7" id="KW-1133">Transmembrane helix</keyword>
<sequence>MKYGQSFQEESVPQWAHYNVDYNRLKNLIKVNTTRDQARALAIPGHGDAALERFEDVFFADLCNEHDRPDLFVKCKVDEINCRLQSAQKKLLRLLARCSQGRRSISPKKYAKLDVDIERCGDEIRSLQRFTDAQRMAFHKILKKYKKWTGSTSLGDRFNEQVLSDPKSFVRRDYQPLLSQYRDLLTTLRSTTPRTSEPTSQASSRRASRRPSTQIQLPPPPPQAYWNEYDDGSEAEEESYTIFVNPEYDDGFPGSKTFTYVFTKAMIPIEKVKGWLSPGTSPKERRPLLTSEGYFNEQQNGIDTDIEDEAYASSSEFPTGYATHYATFPSISEQKFSRQREELLFHIMLGCFFASIVLLAIAGTLVATGKRKLRVEVDAAVLVGVLASLFFGTLAIGTMLYRQQRLSWLHRALIGLTFFGVCFLNGVILVLVAGNTGH</sequence>
<dbReference type="GO" id="GO:0033254">
    <property type="term" value="C:vacuolar transporter chaperone complex"/>
    <property type="evidence" value="ECO:0007669"/>
    <property type="project" value="TreeGrafter"/>
</dbReference>
<feature type="transmembrane region" description="Helical" evidence="7">
    <location>
        <begin position="379"/>
        <end position="401"/>
    </location>
</feature>
<organism evidence="9 10">
    <name type="scientific">Hyaloscypha hepaticicola</name>
    <dbReference type="NCBI Taxonomy" id="2082293"/>
    <lineage>
        <taxon>Eukaryota</taxon>
        <taxon>Fungi</taxon>
        <taxon>Dikarya</taxon>
        <taxon>Ascomycota</taxon>
        <taxon>Pezizomycotina</taxon>
        <taxon>Leotiomycetes</taxon>
        <taxon>Helotiales</taxon>
        <taxon>Hyaloscyphaceae</taxon>
        <taxon>Hyaloscypha</taxon>
    </lineage>
</organism>
<dbReference type="PANTHER" id="PTHR46140">
    <property type="entry name" value="VACUOLAR TRANSPORTER CHAPERONE 1-RELATED"/>
    <property type="match status" value="1"/>
</dbReference>
<keyword evidence="10" id="KW-1185">Reference proteome</keyword>
<dbReference type="InterPro" id="IPR051572">
    <property type="entry name" value="VTC_Complex_Subunit"/>
</dbReference>
<reference evidence="9 10" key="1">
    <citation type="submission" date="2016-05" db="EMBL/GenBank/DDBJ databases">
        <title>A degradative enzymes factory behind the ericoid mycorrhizal symbiosis.</title>
        <authorList>
            <consortium name="DOE Joint Genome Institute"/>
            <person name="Martino E."/>
            <person name="Morin E."/>
            <person name="Grelet G."/>
            <person name="Kuo A."/>
            <person name="Kohler A."/>
            <person name="Daghino S."/>
            <person name="Barry K."/>
            <person name="Choi C."/>
            <person name="Cichocki N."/>
            <person name="Clum A."/>
            <person name="Copeland A."/>
            <person name="Hainaut M."/>
            <person name="Haridas S."/>
            <person name="Labutti K."/>
            <person name="Lindquist E."/>
            <person name="Lipzen A."/>
            <person name="Khouja H.-R."/>
            <person name="Murat C."/>
            <person name="Ohm R."/>
            <person name="Olson A."/>
            <person name="Spatafora J."/>
            <person name="Veneault-Fourrey C."/>
            <person name="Henrissat B."/>
            <person name="Grigoriev I."/>
            <person name="Martin F."/>
            <person name="Perotto S."/>
        </authorList>
    </citation>
    <scope>NUCLEOTIDE SEQUENCE [LARGE SCALE GENOMIC DNA]</scope>
    <source>
        <strain evidence="9 10">UAMH 7357</strain>
    </source>
</reference>
<accession>A0A2J6QMG2</accession>
<proteinExistence type="predicted"/>
<dbReference type="STRING" id="1745343.A0A2J6QMG2"/>
<evidence type="ECO:0000256" key="7">
    <source>
        <dbReference type="SAM" id="Phobius"/>
    </source>
</evidence>
<evidence type="ECO:0000256" key="1">
    <source>
        <dbReference type="ARBA" id="ARBA00004128"/>
    </source>
</evidence>
<evidence type="ECO:0000313" key="10">
    <source>
        <dbReference type="Proteomes" id="UP000235672"/>
    </source>
</evidence>
<dbReference type="GO" id="GO:0007034">
    <property type="term" value="P:vacuolar transport"/>
    <property type="evidence" value="ECO:0007669"/>
    <property type="project" value="TreeGrafter"/>
</dbReference>
<dbReference type="Proteomes" id="UP000235672">
    <property type="component" value="Unassembled WGS sequence"/>
</dbReference>
<feature type="domain" description="SPX" evidence="8">
    <location>
        <begin position="1"/>
        <end position="159"/>
    </location>
</feature>
<dbReference type="GO" id="GO:0006799">
    <property type="term" value="P:polyphosphate biosynthetic process"/>
    <property type="evidence" value="ECO:0007669"/>
    <property type="project" value="UniProtKB-ARBA"/>
</dbReference>
<keyword evidence="3 7" id="KW-0812">Transmembrane</keyword>
<dbReference type="CDD" id="cd14474">
    <property type="entry name" value="SPX_YDR089W"/>
    <property type="match status" value="1"/>
</dbReference>
<evidence type="ECO:0000259" key="8">
    <source>
        <dbReference type="PROSITE" id="PS51382"/>
    </source>
</evidence>
<evidence type="ECO:0000256" key="3">
    <source>
        <dbReference type="ARBA" id="ARBA00022692"/>
    </source>
</evidence>
<keyword evidence="5 7" id="KW-0472">Membrane</keyword>
<dbReference type="EMBL" id="KZ613466">
    <property type="protein sequence ID" value="PMD27452.1"/>
    <property type="molecule type" value="Genomic_DNA"/>
</dbReference>
<evidence type="ECO:0000256" key="4">
    <source>
        <dbReference type="ARBA" id="ARBA00022989"/>
    </source>
</evidence>
<gene>
    <name evidence="9" type="ORF">NA56DRAFT_236830</name>
</gene>
<evidence type="ECO:0000256" key="2">
    <source>
        <dbReference type="ARBA" id="ARBA00022554"/>
    </source>
</evidence>
<feature type="compositionally biased region" description="Low complexity" evidence="6">
    <location>
        <begin position="188"/>
        <end position="214"/>
    </location>
</feature>
<dbReference type="OrthoDB" id="5588846at2759"/>
<name>A0A2J6QMG2_9HELO</name>
<feature type="region of interest" description="Disordered" evidence="6">
    <location>
        <begin position="188"/>
        <end position="231"/>
    </location>
</feature>
<dbReference type="GO" id="GO:0016237">
    <property type="term" value="P:microautophagy"/>
    <property type="evidence" value="ECO:0007669"/>
    <property type="project" value="TreeGrafter"/>
</dbReference>
<evidence type="ECO:0000256" key="6">
    <source>
        <dbReference type="SAM" id="MobiDB-lite"/>
    </source>
</evidence>
<dbReference type="GO" id="GO:0042144">
    <property type="term" value="P:vacuole fusion, non-autophagic"/>
    <property type="evidence" value="ECO:0007669"/>
    <property type="project" value="TreeGrafter"/>
</dbReference>
<evidence type="ECO:0000256" key="5">
    <source>
        <dbReference type="ARBA" id="ARBA00023136"/>
    </source>
</evidence>
<dbReference type="InterPro" id="IPR004331">
    <property type="entry name" value="SPX_dom"/>
</dbReference>
<dbReference type="PROSITE" id="PS51382">
    <property type="entry name" value="SPX"/>
    <property type="match status" value="1"/>
</dbReference>
<feature type="transmembrane region" description="Helical" evidence="7">
    <location>
        <begin position="413"/>
        <end position="433"/>
    </location>
</feature>
<evidence type="ECO:0000313" key="9">
    <source>
        <dbReference type="EMBL" id="PMD27452.1"/>
    </source>
</evidence>
<dbReference type="GO" id="GO:0000329">
    <property type="term" value="C:fungal-type vacuole membrane"/>
    <property type="evidence" value="ECO:0007669"/>
    <property type="project" value="TreeGrafter"/>
</dbReference>
<protein>
    <submittedName>
        <fullName evidence="9">SPX domain-containing protein</fullName>
    </submittedName>
</protein>
<dbReference type="AlphaFoldDB" id="A0A2J6QMG2"/>
<feature type="transmembrane region" description="Helical" evidence="7">
    <location>
        <begin position="343"/>
        <end position="367"/>
    </location>
</feature>